<dbReference type="EMBL" id="JALJOT010000005">
    <property type="protein sequence ID" value="KAK9915004.1"/>
    <property type="molecule type" value="Genomic_DNA"/>
</dbReference>
<proteinExistence type="predicted"/>
<comment type="caution">
    <text evidence="1">The sequence shown here is derived from an EMBL/GenBank/DDBJ whole genome shotgun (WGS) entry which is preliminary data.</text>
</comment>
<dbReference type="Proteomes" id="UP001491310">
    <property type="component" value="Unassembled WGS sequence"/>
</dbReference>
<reference evidence="1 2" key="1">
    <citation type="journal article" date="2024" name="Nat. Commun.">
        <title>Phylogenomics reveals the evolutionary origins of lichenization in chlorophyte algae.</title>
        <authorList>
            <person name="Puginier C."/>
            <person name="Libourel C."/>
            <person name="Otte J."/>
            <person name="Skaloud P."/>
            <person name="Haon M."/>
            <person name="Grisel S."/>
            <person name="Petersen M."/>
            <person name="Berrin J.G."/>
            <person name="Delaux P.M."/>
            <person name="Dal Grande F."/>
            <person name="Keller J."/>
        </authorList>
    </citation>
    <scope>NUCLEOTIDE SEQUENCE [LARGE SCALE GENOMIC DNA]</scope>
    <source>
        <strain evidence="1 2">SAG 216-7</strain>
    </source>
</reference>
<gene>
    <name evidence="1" type="ORF">WJX75_003510</name>
</gene>
<dbReference type="PANTHER" id="PTHR36327:SF1">
    <property type="entry name" value="OS03G0731100 PROTEIN"/>
    <property type="match status" value="1"/>
</dbReference>
<evidence type="ECO:0000313" key="1">
    <source>
        <dbReference type="EMBL" id="KAK9915004.1"/>
    </source>
</evidence>
<evidence type="ECO:0000313" key="2">
    <source>
        <dbReference type="Proteomes" id="UP001491310"/>
    </source>
</evidence>
<name>A0ABR2YUB7_9CHLO</name>
<sequence length="94" mass="10806">MLGGSLSVLGGWARASDLETPKKTPADDLIAGLLERSKANKERYDKERLDSYYRRNYQDYFNLQRGGIEAGTERGLSKQLQAEILEWIKKNEKR</sequence>
<protein>
    <submittedName>
        <fullName evidence="1">Uncharacterized protein</fullName>
    </submittedName>
</protein>
<accession>A0ABR2YUB7</accession>
<dbReference type="PANTHER" id="PTHR36327">
    <property type="entry name" value="UNNAMED PRODUCT"/>
    <property type="match status" value="1"/>
</dbReference>
<organism evidence="1 2">
    <name type="scientific">Coccomyxa subellipsoidea</name>
    <dbReference type="NCBI Taxonomy" id="248742"/>
    <lineage>
        <taxon>Eukaryota</taxon>
        <taxon>Viridiplantae</taxon>
        <taxon>Chlorophyta</taxon>
        <taxon>core chlorophytes</taxon>
        <taxon>Trebouxiophyceae</taxon>
        <taxon>Trebouxiophyceae incertae sedis</taxon>
        <taxon>Coccomyxaceae</taxon>
        <taxon>Coccomyxa</taxon>
    </lineage>
</organism>
<keyword evidence="2" id="KW-1185">Reference proteome</keyword>